<dbReference type="EMBL" id="BMYQ01000003">
    <property type="protein sequence ID" value="GGW27780.1"/>
    <property type="molecule type" value="Genomic_DNA"/>
</dbReference>
<dbReference type="PANTHER" id="PTHR43821:SF1">
    <property type="entry name" value="NAD(P)H NITROREDUCTASE YDJA-RELATED"/>
    <property type="match status" value="1"/>
</dbReference>
<dbReference type="Proteomes" id="UP000628984">
    <property type="component" value="Unassembled WGS sequence"/>
</dbReference>
<reference evidence="10" key="1">
    <citation type="journal article" date="2014" name="Int. J. Syst. Evol. Microbiol.">
        <title>Complete genome sequence of Corynebacterium casei LMG S-19264T (=DSM 44701T), isolated from a smear-ripened cheese.</title>
        <authorList>
            <consortium name="US DOE Joint Genome Institute (JGI-PGF)"/>
            <person name="Walter F."/>
            <person name="Albersmeier A."/>
            <person name="Kalinowski J."/>
            <person name="Ruckert C."/>
        </authorList>
    </citation>
    <scope>NUCLEOTIDE SEQUENCE</scope>
    <source>
        <strain evidence="10">KCTC 23714</strain>
    </source>
</reference>
<comment type="caution">
    <text evidence="10">The sequence shown here is derived from an EMBL/GenBank/DDBJ whole genome shotgun (WGS) entry which is preliminary data.</text>
</comment>
<comment type="cofactor">
    <cofactor evidence="8">
        <name>FMN</name>
        <dbReference type="ChEBI" id="CHEBI:58210"/>
    </cofactor>
    <text evidence="8">Binds 1 FMN per subunit.</text>
</comment>
<feature type="binding site" evidence="8">
    <location>
        <position position="46"/>
    </location>
    <ligand>
        <name>FMN</name>
        <dbReference type="ChEBI" id="CHEBI:58210"/>
        <note>ligand shared between dimeric partners</note>
    </ligand>
</feature>
<dbReference type="PANTHER" id="PTHR43821">
    <property type="entry name" value="NAD(P)H NITROREDUCTASE YDJA-RELATED"/>
    <property type="match status" value="1"/>
</dbReference>
<evidence type="ECO:0000256" key="6">
    <source>
        <dbReference type="ARBA" id="ARBA00023027"/>
    </source>
</evidence>
<dbReference type="PIRSF" id="PIRSF000232">
    <property type="entry name" value="YdjA"/>
    <property type="match status" value="1"/>
</dbReference>
<dbReference type="RefSeq" id="WP_189633269.1">
    <property type="nucleotide sequence ID" value="NZ_BMYQ01000003.1"/>
</dbReference>
<comment type="similarity">
    <text evidence="1 7">Belongs to the nitroreductase family.</text>
</comment>
<accession>A0A918IRX6</accession>
<evidence type="ECO:0000256" key="3">
    <source>
        <dbReference type="ARBA" id="ARBA00022643"/>
    </source>
</evidence>
<dbReference type="Gene3D" id="3.40.109.10">
    <property type="entry name" value="NADH Oxidase"/>
    <property type="match status" value="1"/>
</dbReference>
<feature type="binding site" evidence="8">
    <location>
        <position position="42"/>
    </location>
    <ligand>
        <name>FMN</name>
        <dbReference type="ChEBI" id="CHEBI:58210"/>
        <note>ligand shared between dimeric partners</note>
    </ligand>
</feature>
<evidence type="ECO:0000259" key="9">
    <source>
        <dbReference type="Pfam" id="PF00881"/>
    </source>
</evidence>
<evidence type="ECO:0000313" key="10">
    <source>
        <dbReference type="EMBL" id="GGW27780.1"/>
    </source>
</evidence>
<reference evidence="10" key="2">
    <citation type="submission" date="2020-09" db="EMBL/GenBank/DDBJ databases">
        <authorList>
            <person name="Sun Q."/>
            <person name="Kim S."/>
        </authorList>
    </citation>
    <scope>NUCLEOTIDE SEQUENCE</scope>
    <source>
        <strain evidence="10">KCTC 23714</strain>
    </source>
</reference>
<keyword evidence="2 7" id="KW-0285">Flavoprotein</keyword>
<name>A0A918IRX6_9RHOB</name>
<feature type="domain" description="Nitroreductase" evidence="9">
    <location>
        <begin position="15"/>
        <end position="169"/>
    </location>
</feature>
<dbReference type="Pfam" id="PF00881">
    <property type="entry name" value="Nitroreductase"/>
    <property type="match status" value="1"/>
</dbReference>
<feature type="binding site" description="in other chain" evidence="8">
    <location>
        <begin position="138"/>
        <end position="140"/>
    </location>
    <ligand>
        <name>FMN</name>
        <dbReference type="ChEBI" id="CHEBI:58210"/>
        <note>ligand shared between dimeric partners</note>
    </ligand>
</feature>
<gene>
    <name evidence="10" type="ORF">GCM10011452_15440</name>
</gene>
<dbReference type="InterPro" id="IPR026021">
    <property type="entry name" value="YdjA-like"/>
</dbReference>
<keyword evidence="4 7" id="KW-0521">NADP</keyword>
<dbReference type="SUPFAM" id="SSF55469">
    <property type="entry name" value="FMN-dependent nitroreductase-like"/>
    <property type="match status" value="1"/>
</dbReference>
<proteinExistence type="inferred from homology"/>
<evidence type="ECO:0000256" key="2">
    <source>
        <dbReference type="ARBA" id="ARBA00022630"/>
    </source>
</evidence>
<dbReference type="CDD" id="cd02135">
    <property type="entry name" value="YdjA-like"/>
    <property type="match status" value="1"/>
</dbReference>
<dbReference type="InterPro" id="IPR029479">
    <property type="entry name" value="Nitroreductase"/>
</dbReference>
<keyword evidence="6 7" id="KW-0520">NAD</keyword>
<evidence type="ECO:0000256" key="4">
    <source>
        <dbReference type="ARBA" id="ARBA00022857"/>
    </source>
</evidence>
<evidence type="ECO:0000313" key="11">
    <source>
        <dbReference type="Proteomes" id="UP000628984"/>
    </source>
</evidence>
<keyword evidence="3 7" id="KW-0288">FMN</keyword>
<organism evidence="10 11">
    <name type="scientific">Gemmobacter lanyuensis</name>
    <dbReference type="NCBI Taxonomy" id="1054497"/>
    <lineage>
        <taxon>Bacteria</taxon>
        <taxon>Pseudomonadati</taxon>
        <taxon>Pseudomonadota</taxon>
        <taxon>Alphaproteobacteria</taxon>
        <taxon>Rhodobacterales</taxon>
        <taxon>Paracoccaceae</taxon>
        <taxon>Gemmobacter</taxon>
    </lineage>
</organism>
<dbReference type="EC" id="1.-.-.-" evidence="7"/>
<sequence>MPDPNPAVLDYLLTRRSRPAKTLTTPVPTAEELMPILTAGLRVPDHGKLEPWRLVVVTKPAMARLADLAEARARALGGNEEKIAKGRGQFDQGNLAVVVIYSPKAQEKVPDIEQLLSAGCVCLGLVNAAQAAGWGACWLTGWVSHDRPFVEAAFDLAPQESVMGIVHIGTETAVPPERPRPDVAALTRWMTE</sequence>
<evidence type="ECO:0000256" key="8">
    <source>
        <dbReference type="PIRSR" id="PIRSR000232-1"/>
    </source>
</evidence>
<protein>
    <recommendedName>
        <fullName evidence="7">Putative NAD(P)H nitroreductase</fullName>
        <ecNumber evidence="7">1.-.-.-</ecNumber>
    </recommendedName>
</protein>
<dbReference type="InterPro" id="IPR052530">
    <property type="entry name" value="NAD(P)H_nitroreductase"/>
</dbReference>
<keyword evidence="5 7" id="KW-0560">Oxidoreductase</keyword>
<keyword evidence="11" id="KW-1185">Reference proteome</keyword>
<feature type="binding site" description="in other chain" evidence="8">
    <location>
        <begin position="15"/>
        <end position="17"/>
    </location>
    <ligand>
        <name>FMN</name>
        <dbReference type="ChEBI" id="CHEBI:58210"/>
        <note>ligand shared between dimeric partners</note>
    </ligand>
</feature>
<evidence type="ECO:0000256" key="1">
    <source>
        <dbReference type="ARBA" id="ARBA00007118"/>
    </source>
</evidence>
<dbReference type="AlphaFoldDB" id="A0A918IRX6"/>
<dbReference type="InterPro" id="IPR000415">
    <property type="entry name" value="Nitroreductase-like"/>
</dbReference>
<evidence type="ECO:0000256" key="5">
    <source>
        <dbReference type="ARBA" id="ARBA00023002"/>
    </source>
</evidence>
<evidence type="ECO:0000256" key="7">
    <source>
        <dbReference type="PIRNR" id="PIRNR000232"/>
    </source>
</evidence>
<dbReference type="GO" id="GO:0016491">
    <property type="term" value="F:oxidoreductase activity"/>
    <property type="evidence" value="ECO:0007669"/>
    <property type="project" value="UniProtKB-UniRule"/>
</dbReference>